<proteinExistence type="predicted"/>
<protein>
    <submittedName>
        <fullName evidence="1">Uncharacterized protein</fullName>
    </submittedName>
</protein>
<organism evidence="1">
    <name type="scientific">marine metagenome</name>
    <dbReference type="NCBI Taxonomy" id="408172"/>
    <lineage>
        <taxon>unclassified sequences</taxon>
        <taxon>metagenomes</taxon>
        <taxon>ecological metagenomes</taxon>
    </lineage>
</organism>
<sequence>MSCYDGDPETSNVESYVTGDTISLEHQQMEFGYCYPSDSTGNTFSFAEHSGKVFMLEMSASW</sequence>
<evidence type="ECO:0000313" key="1">
    <source>
        <dbReference type="EMBL" id="SVE41200.1"/>
    </source>
</evidence>
<dbReference type="AlphaFoldDB" id="A0A383DA70"/>
<name>A0A383DA70_9ZZZZ</name>
<dbReference type="EMBL" id="UINC01215495">
    <property type="protein sequence ID" value="SVE41200.1"/>
    <property type="molecule type" value="Genomic_DNA"/>
</dbReference>
<accession>A0A383DA70</accession>
<gene>
    <name evidence="1" type="ORF">METZ01_LOCUS494054</name>
</gene>
<reference evidence="1" key="1">
    <citation type="submission" date="2018-05" db="EMBL/GenBank/DDBJ databases">
        <authorList>
            <person name="Lanie J.A."/>
            <person name="Ng W.-L."/>
            <person name="Kazmierczak K.M."/>
            <person name="Andrzejewski T.M."/>
            <person name="Davidsen T.M."/>
            <person name="Wayne K.J."/>
            <person name="Tettelin H."/>
            <person name="Glass J.I."/>
            <person name="Rusch D."/>
            <person name="Podicherti R."/>
            <person name="Tsui H.-C.T."/>
            <person name="Winkler M.E."/>
        </authorList>
    </citation>
    <scope>NUCLEOTIDE SEQUENCE</scope>
</reference>